<reference evidence="2 3" key="1">
    <citation type="submission" date="2021-03" db="EMBL/GenBank/DDBJ databases">
        <title>Assistant Professor.</title>
        <authorList>
            <person name="Huq M.A."/>
        </authorList>
    </citation>
    <scope>NUCLEOTIDE SEQUENCE [LARGE SCALE GENOMIC DNA]</scope>
    <source>
        <strain evidence="2 3">MAH-29</strain>
    </source>
</reference>
<feature type="signal peptide" evidence="1">
    <location>
        <begin position="1"/>
        <end position="18"/>
    </location>
</feature>
<accession>A0ABS3Z4F3</accession>
<gene>
    <name evidence="2" type="ORF">J7I42_32425</name>
</gene>
<keyword evidence="3" id="KW-1185">Reference proteome</keyword>
<feature type="chain" id="PRO_5045795538" description="DUF1735 domain-containing protein" evidence="1">
    <location>
        <begin position="19"/>
        <end position="162"/>
    </location>
</feature>
<evidence type="ECO:0008006" key="4">
    <source>
        <dbReference type="Google" id="ProtNLM"/>
    </source>
</evidence>
<evidence type="ECO:0000256" key="1">
    <source>
        <dbReference type="SAM" id="SignalP"/>
    </source>
</evidence>
<keyword evidence="1" id="KW-0732">Signal</keyword>
<dbReference type="PROSITE" id="PS51257">
    <property type="entry name" value="PROKAR_LIPOPROTEIN"/>
    <property type="match status" value="1"/>
</dbReference>
<name>A0ABS3Z4F3_9BACT</name>
<dbReference type="EMBL" id="JAGHKO010000017">
    <property type="protein sequence ID" value="MBO9205038.1"/>
    <property type="molecule type" value="Genomic_DNA"/>
</dbReference>
<dbReference type="Proteomes" id="UP000677244">
    <property type="component" value="Unassembled WGS sequence"/>
</dbReference>
<proteinExistence type="predicted"/>
<evidence type="ECO:0000313" key="3">
    <source>
        <dbReference type="Proteomes" id="UP000677244"/>
    </source>
</evidence>
<evidence type="ECO:0000313" key="2">
    <source>
        <dbReference type="EMBL" id="MBO9205038.1"/>
    </source>
</evidence>
<organism evidence="2 3">
    <name type="scientific">Niastella soli</name>
    <dbReference type="NCBI Taxonomy" id="2821487"/>
    <lineage>
        <taxon>Bacteria</taxon>
        <taxon>Pseudomonadati</taxon>
        <taxon>Bacteroidota</taxon>
        <taxon>Chitinophagia</taxon>
        <taxon>Chitinophagales</taxon>
        <taxon>Chitinophagaceae</taxon>
        <taxon>Niastella</taxon>
    </lineage>
</organism>
<dbReference type="RefSeq" id="WP_209144211.1">
    <property type="nucleotide sequence ID" value="NZ_JAGHKO010000017.1"/>
</dbReference>
<comment type="caution">
    <text evidence="2">The sequence shown here is derived from an EMBL/GenBank/DDBJ whole genome shotgun (WGS) entry which is preliminary data.</text>
</comment>
<protein>
    <recommendedName>
        <fullName evidence="4">DUF1735 domain-containing protein</fullName>
    </recommendedName>
</protein>
<sequence length="162" mass="17789">MRTIALSILAVVMSFMVACDDHDVLPPYTPPPTVFNLSSISHVRDTILSKGDTLKFKVVGYVKDTVPKYSIAITLKAVDSVTNVQLSGNLMKTFKVKYDTVDFYKTNMIRFTNADTNAIYMTIPAIPAGTKIRSTATFAYGLNLSSQMGTTSLTVKNNGFTR</sequence>